<comment type="similarity">
    <text evidence="1">Belongs to the short-chain dehydrogenases/reductases (SDR) family.</text>
</comment>
<dbReference type="PANTHER" id="PTHR43963:SF6">
    <property type="entry name" value="CHAIN DEHYDROGENASE FAMILY PROTEIN, PUTATIVE (AFU_ORTHOLOGUE AFUA_3G15350)-RELATED"/>
    <property type="match status" value="1"/>
</dbReference>
<evidence type="ECO:0000313" key="4">
    <source>
        <dbReference type="EMBL" id="KAF5551452.1"/>
    </source>
</evidence>
<gene>
    <name evidence="4" type="ORF">FNAPI_7464</name>
</gene>
<dbReference type="PANTHER" id="PTHR43963">
    <property type="entry name" value="CARBONYL REDUCTASE 1-RELATED"/>
    <property type="match status" value="1"/>
</dbReference>
<dbReference type="PRINTS" id="PR00081">
    <property type="entry name" value="GDHRDH"/>
</dbReference>
<keyword evidence="3" id="KW-0560">Oxidoreductase</keyword>
<keyword evidence="5" id="KW-1185">Reference proteome</keyword>
<dbReference type="Gene3D" id="3.40.50.720">
    <property type="entry name" value="NAD(P)-binding Rossmann-like Domain"/>
    <property type="match status" value="1"/>
</dbReference>
<name>A0A8H5N3S1_9HYPO</name>
<protein>
    <submittedName>
        <fullName evidence="4">Short chain dehydrogenase</fullName>
    </submittedName>
</protein>
<reference evidence="4 5" key="1">
    <citation type="submission" date="2020-05" db="EMBL/GenBank/DDBJ databases">
        <title>Identification and distribution of gene clusters putatively required for synthesis of sphingolipid metabolism inhibitors in phylogenetically diverse species of the filamentous fungus Fusarium.</title>
        <authorList>
            <person name="Kim H.-S."/>
            <person name="Busman M."/>
            <person name="Brown D.W."/>
            <person name="Divon H."/>
            <person name="Uhlig S."/>
            <person name="Proctor R.H."/>
        </authorList>
    </citation>
    <scope>NUCLEOTIDE SEQUENCE [LARGE SCALE GENOMIC DNA]</scope>
    <source>
        <strain evidence="4 5">NRRL 25196</strain>
    </source>
</reference>
<dbReference type="InterPro" id="IPR002347">
    <property type="entry name" value="SDR_fam"/>
</dbReference>
<dbReference type="SUPFAM" id="SSF51735">
    <property type="entry name" value="NAD(P)-binding Rossmann-fold domains"/>
    <property type="match status" value="1"/>
</dbReference>
<dbReference type="Proteomes" id="UP000574317">
    <property type="component" value="Unassembled WGS sequence"/>
</dbReference>
<comment type="caution">
    <text evidence="4">The sequence shown here is derived from an EMBL/GenBank/DDBJ whole genome shotgun (WGS) entry which is preliminary data.</text>
</comment>
<evidence type="ECO:0000256" key="1">
    <source>
        <dbReference type="ARBA" id="ARBA00006484"/>
    </source>
</evidence>
<evidence type="ECO:0000256" key="2">
    <source>
        <dbReference type="ARBA" id="ARBA00022857"/>
    </source>
</evidence>
<dbReference type="GO" id="GO:0016491">
    <property type="term" value="F:oxidoreductase activity"/>
    <property type="evidence" value="ECO:0007669"/>
    <property type="project" value="UniProtKB-KW"/>
</dbReference>
<sequence>MSEKLATILVTGANRGIGYAIVQAIASRLPSSTIVLGCRRKDSAQEAIELLIDSGVKSNLGYVELDIENDASIEAAVVSLEQEYGQLDVLINNAGKVERRSSDNLADIRAASNTCFNNLITSNAIVTHSFSKLLRKSSEPRVIMISSARGSMARTNNKELPPVSNIDYCVSKAGLNMLMLHLQAAENHNENVPKIAFWAVSPGHCKTAFNGYKGRKDPLEGAEAVVRLLESSKGDVEPGTFWEYENGSFQQVPW</sequence>
<dbReference type="EMBL" id="JAAOAO010000274">
    <property type="protein sequence ID" value="KAF5551452.1"/>
    <property type="molecule type" value="Genomic_DNA"/>
</dbReference>
<proteinExistence type="inferred from homology"/>
<dbReference type="InterPro" id="IPR036291">
    <property type="entry name" value="NAD(P)-bd_dom_sf"/>
</dbReference>
<organism evidence="4 5">
    <name type="scientific">Fusarium napiforme</name>
    <dbReference type="NCBI Taxonomy" id="42672"/>
    <lineage>
        <taxon>Eukaryota</taxon>
        <taxon>Fungi</taxon>
        <taxon>Dikarya</taxon>
        <taxon>Ascomycota</taxon>
        <taxon>Pezizomycotina</taxon>
        <taxon>Sordariomycetes</taxon>
        <taxon>Hypocreomycetidae</taxon>
        <taxon>Hypocreales</taxon>
        <taxon>Nectriaceae</taxon>
        <taxon>Fusarium</taxon>
        <taxon>Fusarium fujikuroi species complex</taxon>
    </lineage>
</organism>
<evidence type="ECO:0000256" key="3">
    <source>
        <dbReference type="ARBA" id="ARBA00023002"/>
    </source>
</evidence>
<dbReference type="AlphaFoldDB" id="A0A8H5N3S1"/>
<evidence type="ECO:0000313" key="5">
    <source>
        <dbReference type="Proteomes" id="UP000574317"/>
    </source>
</evidence>
<keyword evidence="2" id="KW-0521">NADP</keyword>
<accession>A0A8H5N3S1</accession>
<dbReference type="Pfam" id="PF00106">
    <property type="entry name" value="adh_short"/>
    <property type="match status" value="1"/>
</dbReference>